<dbReference type="Gene3D" id="2.60.40.10">
    <property type="entry name" value="Immunoglobulins"/>
    <property type="match status" value="1"/>
</dbReference>
<dbReference type="Pfam" id="PF13855">
    <property type="entry name" value="LRR_8"/>
    <property type="match status" value="1"/>
</dbReference>
<dbReference type="SUPFAM" id="SSF52058">
    <property type="entry name" value="L domain-like"/>
    <property type="match status" value="1"/>
</dbReference>
<dbReference type="Gene3D" id="3.80.10.10">
    <property type="entry name" value="Ribonuclease Inhibitor"/>
    <property type="match status" value="2"/>
</dbReference>
<dbReference type="SMART" id="SM00409">
    <property type="entry name" value="IG"/>
    <property type="match status" value="1"/>
</dbReference>
<evidence type="ECO:0000256" key="9">
    <source>
        <dbReference type="SAM" id="SignalP"/>
    </source>
</evidence>
<dbReference type="Pfam" id="PF07679">
    <property type="entry name" value="I-set"/>
    <property type="match status" value="1"/>
</dbReference>
<proteinExistence type="predicted"/>
<protein>
    <recommendedName>
        <fullName evidence="10">Ig-like domain-containing protein</fullName>
    </recommendedName>
</protein>
<keyword evidence="12" id="KW-1185">Reference proteome</keyword>
<feature type="domain" description="Ig-like" evidence="10">
    <location>
        <begin position="266"/>
        <end position="363"/>
    </location>
</feature>
<evidence type="ECO:0000259" key="10">
    <source>
        <dbReference type="PROSITE" id="PS50835"/>
    </source>
</evidence>
<feature type="compositionally biased region" description="Polar residues" evidence="7">
    <location>
        <begin position="812"/>
        <end position="828"/>
    </location>
</feature>
<organism evidence="11 12">
    <name type="scientific">Photinus pyralis</name>
    <name type="common">Common eastern firefly</name>
    <name type="synonym">Lampyris pyralis</name>
    <dbReference type="NCBI Taxonomy" id="7054"/>
    <lineage>
        <taxon>Eukaryota</taxon>
        <taxon>Metazoa</taxon>
        <taxon>Ecdysozoa</taxon>
        <taxon>Arthropoda</taxon>
        <taxon>Hexapoda</taxon>
        <taxon>Insecta</taxon>
        <taxon>Pterygota</taxon>
        <taxon>Neoptera</taxon>
        <taxon>Endopterygota</taxon>
        <taxon>Coleoptera</taxon>
        <taxon>Polyphaga</taxon>
        <taxon>Elateriformia</taxon>
        <taxon>Elateroidea</taxon>
        <taxon>Lampyridae</taxon>
        <taxon>Lampyrinae</taxon>
        <taxon>Photinus</taxon>
    </lineage>
</organism>
<feature type="compositionally biased region" description="Low complexity" evidence="7">
    <location>
        <begin position="797"/>
        <end position="811"/>
    </location>
</feature>
<feature type="region of interest" description="Disordered" evidence="7">
    <location>
        <begin position="653"/>
        <end position="679"/>
    </location>
</feature>
<dbReference type="PROSITE" id="PS51450">
    <property type="entry name" value="LRR"/>
    <property type="match status" value="2"/>
</dbReference>
<dbReference type="Proteomes" id="UP000327044">
    <property type="component" value="Unassembled WGS sequence"/>
</dbReference>
<dbReference type="FunFam" id="2.60.40.10:FF:000032">
    <property type="entry name" value="palladin isoform X1"/>
    <property type="match status" value="1"/>
</dbReference>
<dbReference type="OrthoDB" id="643377at2759"/>
<gene>
    <name evidence="11" type="ORF">PPYR_10804</name>
</gene>
<keyword evidence="6" id="KW-0175">Coiled coil</keyword>
<keyword evidence="8" id="KW-1133">Transmembrane helix</keyword>
<dbReference type="EMBL" id="VVIM01000007">
    <property type="protein sequence ID" value="KAB0796743.1"/>
    <property type="molecule type" value="Genomic_DNA"/>
</dbReference>
<dbReference type="PROSITE" id="PS50835">
    <property type="entry name" value="IG_LIKE"/>
    <property type="match status" value="1"/>
</dbReference>
<dbReference type="InterPro" id="IPR007110">
    <property type="entry name" value="Ig-like_dom"/>
</dbReference>
<evidence type="ECO:0000256" key="6">
    <source>
        <dbReference type="SAM" id="Coils"/>
    </source>
</evidence>
<dbReference type="InterPro" id="IPR003599">
    <property type="entry name" value="Ig_sub"/>
</dbReference>
<feature type="compositionally biased region" description="Acidic residues" evidence="7">
    <location>
        <begin position="465"/>
        <end position="476"/>
    </location>
</feature>
<dbReference type="InterPro" id="IPR001611">
    <property type="entry name" value="Leu-rich_rpt"/>
</dbReference>
<keyword evidence="1" id="KW-0433">Leucine-rich repeat</keyword>
<sequence length="867" mass="97039">MIPSTRTNLNVLLLLLGFCSESFLSTCPSTCECKWKSGKESAICTNANLSSVPLHLHPNTQLLNLTSNNLITIKHDEFSKAGLLNLQKIYISKCRLKVLDRYAFRNLINLVQLDLSYNQLSVIPSHVFESISELRELKLSGNPIQRILNDAFVHVPQLVKLELSECKIGTIEENAFSGLEKSLEWLKLDKNKLSDVKSSSFTILQSLHELDIAGNPWNCTCKLRPLREWMLRQNVPFAVPPVCRFPSRLGSRSWDKLELDEFACVPEIIALDPKAHGIEGKNVTLTCNIAGIPEPNVRWLLKNKVIGNLSATHFSSGKKLYVVQLQNSSSDLTILTADLQDAGVYVCAAENKAGRSEASVTLAVSRKPPESLLSKKVLFASVVVGLLFVLVASSIALCICAIRKKQVMQWRDRNCRREDNYEKIEMNHKIVSNVCAKSETAQSELMQVNNPRRNGDYRLVPGAETEQENDRDDEGFDGSVGVAAISKNQSDETRTWTKQLSNDRWNSPELPLLDTDDLHIPRRTIKENRDDRKRSSHSTSGTYNRDRMPPSNVTSPQSTQLPFAKKQKTGNCFALSYASSTSTEFSGFVEDDPDKKYPDLIEGSPSTHKGSLKAISEGNSVTDISEFYCTLPRKGTKDREQWKYSSTDSQFPLLNESRYSSSGGESNCSQPSAKRRMSDITKSVHKVNQRSNSFLNLSSTKQSSPPSPIHETPNSTPLLDINALDNRVSYRRHIVTPSPSPVPTTIANSYDYHAAQLERFLEEYRTLQKELTKMKETCENISKEKTSSRYLDPALGNTSSPISPISDTSNSKYNSSQNSLLTHSPNSNQTLDNSLINFESELSKYILQRNSSPKTFNSEVFNNMNGQ</sequence>
<keyword evidence="8" id="KW-0812">Transmembrane</keyword>
<dbReference type="SMART" id="SM00408">
    <property type="entry name" value="IGc2"/>
    <property type="match status" value="1"/>
</dbReference>
<evidence type="ECO:0000313" key="12">
    <source>
        <dbReference type="Proteomes" id="UP000327044"/>
    </source>
</evidence>
<dbReference type="CDD" id="cd00096">
    <property type="entry name" value="Ig"/>
    <property type="match status" value="1"/>
</dbReference>
<dbReference type="InterPro" id="IPR032675">
    <property type="entry name" value="LRR_dom_sf"/>
</dbReference>
<evidence type="ECO:0000256" key="8">
    <source>
        <dbReference type="SAM" id="Phobius"/>
    </source>
</evidence>
<comment type="caution">
    <text evidence="11">The sequence shown here is derived from an EMBL/GenBank/DDBJ whole genome shotgun (WGS) entry which is preliminary data.</text>
</comment>
<feature type="transmembrane region" description="Helical" evidence="8">
    <location>
        <begin position="377"/>
        <end position="402"/>
    </location>
</feature>
<dbReference type="SMART" id="SM00369">
    <property type="entry name" value="LRR_TYP"/>
    <property type="match status" value="4"/>
</dbReference>
<evidence type="ECO:0000256" key="1">
    <source>
        <dbReference type="ARBA" id="ARBA00022614"/>
    </source>
</evidence>
<dbReference type="PANTHER" id="PTHR24366:SF140">
    <property type="entry name" value="IP22191P"/>
    <property type="match status" value="1"/>
</dbReference>
<feature type="region of interest" description="Disordered" evidence="7">
    <location>
        <begin position="696"/>
        <end position="717"/>
    </location>
</feature>
<feature type="region of interest" description="Disordered" evidence="7">
    <location>
        <begin position="789"/>
        <end position="828"/>
    </location>
</feature>
<dbReference type="InterPro" id="IPR036179">
    <property type="entry name" value="Ig-like_dom_sf"/>
</dbReference>
<accession>A0A5N4AHG4</accession>
<evidence type="ECO:0000256" key="2">
    <source>
        <dbReference type="ARBA" id="ARBA00022729"/>
    </source>
</evidence>
<dbReference type="FunFam" id="3.80.10.10:FF:000082">
    <property type="entry name" value="Leucine-rich repeat-containing 24"/>
    <property type="match status" value="1"/>
</dbReference>
<dbReference type="PANTHER" id="PTHR24366">
    <property type="entry name" value="IG(IMMUNOGLOBULIN) AND LRR(LEUCINE RICH REPEAT) DOMAINS"/>
    <property type="match status" value="1"/>
</dbReference>
<keyword evidence="8" id="KW-0472">Membrane</keyword>
<feature type="region of interest" description="Disordered" evidence="7">
    <location>
        <begin position="465"/>
        <end position="565"/>
    </location>
</feature>
<dbReference type="InterPro" id="IPR003591">
    <property type="entry name" value="Leu-rich_rpt_typical-subtyp"/>
</dbReference>
<evidence type="ECO:0000256" key="7">
    <source>
        <dbReference type="SAM" id="MobiDB-lite"/>
    </source>
</evidence>
<dbReference type="InParanoid" id="A0A5N4AHG4"/>
<dbReference type="FunCoup" id="A0A5N4AHG4">
    <property type="interactions" value="91"/>
</dbReference>
<evidence type="ECO:0000256" key="5">
    <source>
        <dbReference type="ARBA" id="ARBA00023319"/>
    </source>
</evidence>
<feature type="compositionally biased region" description="Polar residues" evidence="7">
    <location>
        <begin position="496"/>
        <end position="505"/>
    </location>
</feature>
<dbReference type="InterPro" id="IPR013783">
    <property type="entry name" value="Ig-like_fold"/>
</dbReference>
<name>A0A5N4AHG4_PHOPY</name>
<keyword evidence="4" id="KW-1015">Disulfide bond</keyword>
<feature type="compositionally biased region" description="Basic and acidic residues" evidence="7">
    <location>
        <begin position="516"/>
        <end position="533"/>
    </location>
</feature>
<evidence type="ECO:0000313" key="11">
    <source>
        <dbReference type="EMBL" id="KAB0796743.1"/>
    </source>
</evidence>
<reference evidence="11 12" key="1">
    <citation type="journal article" date="2018" name="Elife">
        <title>Firefly genomes illuminate parallel origins of bioluminescence in beetles.</title>
        <authorList>
            <person name="Fallon T.R."/>
            <person name="Lower S.E."/>
            <person name="Chang C.H."/>
            <person name="Bessho-Uehara M."/>
            <person name="Martin G.J."/>
            <person name="Bewick A.J."/>
            <person name="Behringer M."/>
            <person name="Debat H.J."/>
            <person name="Wong I."/>
            <person name="Day J.C."/>
            <person name="Suvorov A."/>
            <person name="Silva C.J."/>
            <person name="Stanger-Hall K.F."/>
            <person name="Hall D.W."/>
            <person name="Schmitz R.J."/>
            <person name="Nelson D.R."/>
            <person name="Lewis S.M."/>
            <person name="Shigenobu S."/>
            <person name="Bybee S.M."/>
            <person name="Larracuente A.M."/>
            <person name="Oba Y."/>
            <person name="Weng J.K."/>
        </authorList>
    </citation>
    <scope>NUCLEOTIDE SEQUENCE [LARGE SCALE GENOMIC DNA]</scope>
    <source>
        <strain evidence="11">1611_PpyrPB1</strain>
        <tissue evidence="11">Whole body</tissue>
    </source>
</reference>
<keyword evidence="2 9" id="KW-0732">Signal</keyword>
<feature type="coiled-coil region" evidence="6">
    <location>
        <begin position="757"/>
        <end position="784"/>
    </location>
</feature>
<evidence type="ECO:0000256" key="4">
    <source>
        <dbReference type="ARBA" id="ARBA00023157"/>
    </source>
</evidence>
<dbReference type="AlphaFoldDB" id="A0A5N4AHG4"/>
<feature type="compositionally biased region" description="Polar residues" evidence="7">
    <location>
        <begin position="551"/>
        <end position="561"/>
    </location>
</feature>
<dbReference type="SUPFAM" id="SSF48726">
    <property type="entry name" value="Immunoglobulin"/>
    <property type="match status" value="1"/>
</dbReference>
<feature type="signal peptide" evidence="9">
    <location>
        <begin position="1"/>
        <end position="24"/>
    </location>
</feature>
<keyword evidence="3" id="KW-0677">Repeat</keyword>
<feature type="compositionally biased region" description="Polar residues" evidence="7">
    <location>
        <begin position="653"/>
        <end position="672"/>
    </location>
</feature>
<dbReference type="InterPro" id="IPR013098">
    <property type="entry name" value="Ig_I-set"/>
</dbReference>
<dbReference type="InterPro" id="IPR003598">
    <property type="entry name" value="Ig_sub2"/>
</dbReference>
<evidence type="ECO:0000256" key="3">
    <source>
        <dbReference type="ARBA" id="ARBA00022737"/>
    </source>
</evidence>
<feature type="chain" id="PRO_5024439599" description="Ig-like domain-containing protein" evidence="9">
    <location>
        <begin position="25"/>
        <end position="867"/>
    </location>
</feature>
<keyword evidence="5" id="KW-0393">Immunoglobulin domain</keyword>